<reference evidence="2 3" key="1">
    <citation type="submission" date="2020-08" db="EMBL/GenBank/DDBJ databases">
        <title>Genomic Encyclopedia of Type Strains, Phase IV (KMG-IV): sequencing the most valuable type-strain genomes for metagenomic binning, comparative biology and taxonomic classification.</title>
        <authorList>
            <person name="Goeker M."/>
        </authorList>
    </citation>
    <scope>NUCLEOTIDE SEQUENCE [LARGE SCALE GENOMIC DNA]</scope>
    <source>
        <strain evidence="2 3">DSM 27165</strain>
    </source>
</reference>
<evidence type="ECO:0008006" key="4">
    <source>
        <dbReference type="Google" id="ProtNLM"/>
    </source>
</evidence>
<dbReference type="Pfam" id="PF11196">
    <property type="entry name" value="DUF2834"/>
    <property type="match status" value="1"/>
</dbReference>
<dbReference type="AlphaFoldDB" id="A0A840MMF8"/>
<proteinExistence type="predicted"/>
<sequence>MKNIYLALCVLGLVVPYICFAPWLGSNGLAIDLLLSQAFSSPVSAFAWADVALSGLALLAFVAHEQRRRQVRGVWLVCVGLFTVGVSFALPLYLYLRTRDTSA</sequence>
<feature type="transmembrane region" description="Helical" evidence="1">
    <location>
        <begin position="5"/>
        <end position="25"/>
    </location>
</feature>
<dbReference type="RefSeq" id="WP_184041236.1">
    <property type="nucleotide sequence ID" value="NZ_JACHHY010000020.1"/>
</dbReference>
<evidence type="ECO:0000313" key="3">
    <source>
        <dbReference type="Proteomes" id="UP000575898"/>
    </source>
</evidence>
<evidence type="ECO:0000256" key="1">
    <source>
        <dbReference type="SAM" id="Phobius"/>
    </source>
</evidence>
<keyword evidence="1" id="KW-0472">Membrane</keyword>
<feature type="transmembrane region" description="Helical" evidence="1">
    <location>
        <begin position="74"/>
        <end position="96"/>
    </location>
</feature>
<dbReference type="Proteomes" id="UP000575898">
    <property type="component" value="Unassembled WGS sequence"/>
</dbReference>
<feature type="transmembrane region" description="Helical" evidence="1">
    <location>
        <begin position="45"/>
        <end position="62"/>
    </location>
</feature>
<accession>A0A840MMF8</accession>
<dbReference type="EMBL" id="JACHHY010000020">
    <property type="protein sequence ID" value="MBB5019818.1"/>
    <property type="molecule type" value="Genomic_DNA"/>
</dbReference>
<dbReference type="InterPro" id="IPR021362">
    <property type="entry name" value="DUF2834"/>
</dbReference>
<evidence type="ECO:0000313" key="2">
    <source>
        <dbReference type="EMBL" id="MBB5019818.1"/>
    </source>
</evidence>
<keyword evidence="3" id="KW-1185">Reference proteome</keyword>
<gene>
    <name evidence="2" type="ORF">HNQ59_003126</name>
</gene>
<keyword evidence="1" id="KW-0812">Transmembrane</keyword>
<organism evidence="2 3">
    <name type="scientific">Chitinivorax tropicus</name>
    <dbReference type="NCBI Taxonomy" id="714531"/>
    <lineage>
        <taxon>Bacteria</taxon>
        <taxon>Pseudomonadati</taxon>
        <taxon>Pseudomonadota</taxon>
        <taxon>Betaproteobacteria</taxon>
        <taxon>Chitinivorax</taxon>
    </lineage>
</organism>
<protein>
    <recommendedName>
        <fullName evidence="4">DUF2834 domain-containing protein</fullName>
    </recommendedName>
</protein>
<name>A0A840MMF8_9PROT</name>
<keyword evidence="1" id="KW-1133">Transmembrane helix</keyword>
<comment type="caution">
    <text evidence="2">The sequence shown here is derived from an EMBL/GenBank/DDBJ whole genome shotgun (WGS) entry which is preliminary data.</text>
</comment>